<dbReference type="SUPFAM" id="SSF48452">
    <property type="entry name" value="TPR-like"/>
    <property type="match status" value="1"/>
</dbReference>
<feature type="transmembrane region" description="Helical" evidence="2">
    <location>
        <begin position="200"/>
        <end position="223"/>
    </location>
</feature>
<proteinExistence type="predicted"/>
<dbReference type="Proteomes" id="UP000034617">
    <property type="component" value="Unassembled WGS sequence"/>
</dbReference>
<evidence type="ECO:0000313" key="4">
    <source>
        <dbReference type="Proteomes" id="UP000034617"/>
    </source>
</evidence>
<evidence type="ECO:0000313" key="3">
    <source>
        <dbReference type="EMBL" id="KKT37791.1"/>
    </source>
</evidence>
<dbReference type="EMBL" id="LCHM01000018">
    <property type="protein sequence ID" value="KKT37791.1"/>
    <property type="molecule type" value="Genomic_DNA"/>
</dbReference>
<keyword evidence="2" id="KW-1133">Transmembrane helix</keyword>
<name>A0A0G1GRT5_9BACT</name>
<dbReference type="SMART" id="SM00028">
    <property type="entry name" value="TPR"/>
    <property type="match status" value="3"/>
</dbReference>
<feature type="transmembrane region" description="Helical" evidence="2">
    <location>
        <begin position="96"/>
        <end position="114"/>
    </location>
</feature>
<dbReference type="PROSITE" id="PS50005">
    <property type="entry name" value="TPR"/>
    <property type="match status" value="1"/>
</dbReference>
<comment type="caution">
    <text evidence="3">The sequence shown here is derived from an EMBL/GenBank/DDBJ whole genome shotgun (WGS) entry which is preliminary data.</text>
</comment>
<feature type="transmembrane region" description="Helical" evidence="2">
    <location>
        <begin position="287"/>
        <end position="312"/>
    </location>
</feature>
<feature type="transmembrane region" description="Helical" evidence="2">
    <location>
        <begin position="126"/>
        <end position="144"/>
    </location>
</feature>
<accession>A0A0G1GRT5</accession>
<feature type="transmembrane region" description="Helical" evidence="2">
    <location>
        <begin position="368"/>
        <end position="388"/>
    </location>
</feature>
<keyword evidence="2" id="KW-0472">Membrane</keyword>
<reference evidence="3 4" key="1">
    <citation type="journal article" date="2015" name="Nature">
        <title>rRNA introns, odd ribosomes, and small enigmatic genomes across a large radiation of phyla.</title>
        <authorList>
            <person name="Brown C.T."/>
            <person name="Hug L.A."/>
            <person name="Thomas B.C."/>
            <person name="Sharon I."/>
            <person name="Castelle C.J."/>
            <person name="Singh A."/>
            <person name="Wilkins M.J."/>
            <person name="Williams K.H."/>
            <person name="Banfield J.F."/>
        </authorList>
    </citation>
    <scope>NUCLEOTIDE SEQUENCE [LARGE SCALE GENOMIC DNA]</scope>
</reference>
<feature type="transmembrane region" description="Helical" evidence="2">
    <location>
        <begin position="164"/>
        <end position="188"/>
    </location>
</feature>
<feature type="transmembrane region" description="Helical" evidence="2">
    <location>
        <begin position="71"/>
        <end position="90"/>
    </location>
</feature>
<sequence>MNIYRFFRKMSKTLLVLSFVVLPVFFLPVTREYFDTNKWAFFVLTSLLVLVMWTARLLLTGNATVSWSGTTVGIGLVTVAGFFSLTFSSFNKIEALLSFLGPVTWISATVILFFGPSLLSQREKILLRLGLTGVAGLAGLGALYQHIGLGTMVFQTGSPFTDPFFTPVGSTISLITFLILCLPISISIAIHAIQEKKEMIAAVSVVAAVITVCGLGMTLWNYIPRASSQILPLTLGVRLILSSWDTIPHALFGQGSEKFLEVFTLFRPTSVNMTPIWNIGFTANASLLLHIGSTFGILGLICFVVFLFQLWKEWANHPVTSLQAILYIILSLLVPPTFILVYILILFILSSDSQREIRVTTKGLGRFLIAFFLSSITLLGIFGLFRWYKGERLLFQSLESAQDGNGSQTFILQEEAVKTNPMNPSFHMSVSQTALLLAENLVQNAPRDDNGKPKLSDEDKTLLTNLVNRSIQEAKLGITLSPGNVHTWVSLARVYQGLVGIAKDSDTWAIASYQKAFVLDPTNPVLHLDLGGLYMSLGRQEDAGKEFILAVTLKPNYIDGFYNLANVFRQIGDWDNALKALEQTKLLIAKGSTDEAKIQQEILFILEEKKTKGPSKEPTSLYVPELKMPQQNLQIYK</sequence>
<keyword evidence="1" id="KW-0802">TPR repeat</keyword>
<feature type="transmembrane region" description="Helical" evidence="2">
    <location>
        <begin position="41"/>
        <end position="59"/>
    </location>
</feature>
<dbReference type="InterPro" id="IPR011990">
    <property type="entry name" value="TPR-like_helical_dom_sf"/>
</dbReference>
<dbReference type="InterPro" id="IPR019734">
    <property type="entry name" value="TPR_rpt"/>
</dbReference>
<dbReference type="Gene3D" id="1.25.40.10">
    <property type="entry name" value="Tetratricopeptide repeat domain"/>
    <property type="match status" value="1"/>
</dbReference>
<dbReference type="PANTHER" id="PTHR37422:SF23">
    <property type="entry name" value="TEICHURONIC ACID BIOSYNTHESIS PROTEIN TUAE"/>
    <property type="match status" value="1"/>
</dbReference>
<dbReference type="InterPro" id="IPR051533">
    <property type="entry name" value="WaaL-like"/>
</dbReference>
<protein>
    <submittedName>
        <fullName evidence="3">Uncharacterized protein</fullName>
    </submittedName>
</protein>
<dbReference type="AlphaFoldDB" id="A0A0G1GRT5"/>
<gene>
    <name evidence="3" type="ORF">UW22_C0018G0016</name>
</gene>
<feature type="repeat" description="TPR" evidence="1">
    <location>
        <begin position="524"/>
        <end position="557"/>
    </location>
</feature>
<evidence type="ECO:0000256" key="2">
    <source>
        <dbReference type="SAM" id="Phobius"/>
    </source>
</evidence>
<keyword evidence="2" id="KW-0812">Transmembrane</keyword>
<dbReference type="PANTHER" id="PTHR37422">
    <property type="entry name" value="TEICHURONIC ACID BIOSYNTHESIS PROTEIN TUAE"/>
    <property type="match status" value="1"/>
</dbReference>
<organism evidence="3 4">
    <name type="scientific">Candidatus Gottesmanbacteria bacterium GW2011_GWB1_44_11c</name>
    <dbReference type="NCBI Taxonomy" id="1618447"/>
    <lineage>
        <taxon>Bacteria</taxon>
        <taxon>Candidatus Gottesmaniibacteriota</taxon>
    </lineage>
</organism>
<feature type="transmembrane region" description="Helical" evidence="2">
    <location>
        <begin position="324"/>
        <end position="348"/>
    </location>
</feature>
<evidence type="ECO:0000256" key="1">
    <source>
        <dbReference type="PROSITE-ProRule" id="PRU00339"/>
    </source>
</evidence>